<feature type="chain" id="PRO_5012026273" evidence="1">
    <location>
        <begin position="23"/>
        <end position="77"/>
    </location>
</feature>
<proteinExistence type="predicted"/>
<keyword evidence="1" id="KW-0732">Signal</keyword>
<protein>
    <submittedName>
        <fullName evidence="2">Uncharacterized protein</fullName>
    </submittedName>
</protein>
<gene>
    <name evidence="2" type="ORF">SAMN05421545_3150</name>
</gene>
<dbReference type="Proteomes" id="UP000185924">
    <property type="component" value="Unassembled WGS sequence"/>
</dbReference>
<reference evidence="3" key="1">
    <citation type="submission" date="2017-01" db="EMBL/GenBank/DDBJ databases">
        <authorList>
            <person name="Varghese N."/>
            <person name="Submissions S."/>
        </authorList>
    </citation>
    <scope>NUCLEOTIDE SEQUENCE [LARGE SCALE GENOMIC DNA]</scope>
    <source>
        <strain evidence="3">DM9</strain>
    </source>
</reference>
<dbReference type="EMBL" id="FTNM01000005">
    <property type="protein sequence ID" value="SIR32667.1"/>
    <property type="molecule type" value="Genomic_DNA"/>
</dbReference>
<feature type="signal peptide" evidence="1">
    <location>
        <begin position="1"/>
        <end position="22"/>
    </location>
</feature>
<evidence type="ECO:0000313" key="2">
    <source>
        <dbReference type="EMBL" id="SIR32667.1"/>
    </source>
</evidence>
<evidence type="ECO:0000313" key="3">
    <source>
        <dbReference type="Proteomes" id="UP000185924"/>
    </source>
</evidence>
<dbReference type="STRING" id="1077936.SAMN05421545_3150"/>
<organism evidence="2 3">
    <name type="scientific">Pontibacter lucknowensis</name>
    <dbReference type="NCBI Taxonomy" id="1077936"/>
    <lineage>
        <taxon>Bacteria</taxon>
        <taxon>Pseudomonadati</taxon>
        <taxon>Bacteroidota</taxon>
        <taxon>Cytophagia</taxon>
        <taxon>Cytophagales</taxon>
        <taxon>Hymenobacteraceae</taxon>
        <taxon>Pontibacter</taxon>
    </lineage>
</organism>
<sequence length="77" mass="8743">MKLKFYTALISALMFLSFASFADAKVKSDKSEKITKSKRQAVSSKKTAEYFSFKSSVYNKDGLVKKKRNRKGCPSFD</sequence>
<keyword evidence="3" id="KW-1185">Reference proteome</keyword>
<evidence type="ECO:0000256" key="1">
    <source>
        <dbReference type="SAM" id="SignalP"/>
    </source>
</evidence>
<dbReference type="AlphaFoldDB" id="A0A1N7A0P2"/>
<accession>A0A1N7A0P2</accession>
<name>A0A1N7A0P2_9BACT</name>